<dbReference type="AlphaFoldDB" id="M1MT63"/>
<keyword evidence="5 11" id="KW-0812">Transmembrane</keyword>
<evidence type="ECO:0000256" key="8">
    <source>
        <dbReference type="PIRSR" id="PIRSR005091-1"/>
    </source>
</evidence>
<dbReference type="GO" id="GO:0005886">
    <property type="term" value="C:plasma membrane"/>
    <property type="evidence" value="ECO:0007669"/>
    <property type="project" value="UniProtKB-SubCell"/>
</dbReference>
<dbReference type="Proteomes" id="UP000011728">
    <property type="component" value="Chromosome"/>
</dbReference>
<feature type="transmembrane region" description="Helical" evidence="11">
    <location>
        <begin position="36"/>
        <end position="55"/>
    </location>
</feature>
<protein>
    <submittedName>
        <fullName evidence="13">Sulfatase family protein</fullName>
    </submittedName>
</protein>
<dbReference type="STRING" id="36745.CLSAP_53100"/>
<evidence type="ECO:0000256" key="3">
    <source>
        <dbReference type="ARBA" id="ARBA00009983"/>
    </source>
</evidence>
<keyword evidence="6 11" id="KW-1133">Transmembrane helix</keyword>
<dbReference type="InterPro" id="IPR050448">
    <property type="entry name" value="OpgB/LTA_synthase_biosynth"/>
</dbReference>
<evidence type="ECO:0000313" key="13">
    <source>
        <dbReference type="EMBL" id="AGF59303.1"/>
    </source>
</evidence>
<dbReference type="HOGENOM" id="CLU_021310_1_0_9"/>
<dbReference type="Gene3D" id="3.40.720.10">
    <property type="entry name" value="Alkaline Phosphatase, subunit A"/>
    <property type="match status" value="1"/>
</dbReference>
<comment type="similarity">
    <text evidence="3">Belongs to the LTA synthase family.</text>
</comment>
<name>M1MT63_9CLOT</name>
<feature type="binding site" evidence="10">
    <location>
        <position position="500"/>
    </location>
    <ligand>
        <name>Mn(2+)</name>
        <dbReference type="ChEBI" id="CHEBI:29035"/>
    </ligand>
</feature>
<feature type="transmembrane region" description="Helical" evidence="11">
    <location>
        <begin position="97"/>
        <end position="117"/>
    </location>
</feature>
<evidence type="ECO:0000256" key="7">
    <source>
        <dbReference type="ARBA" id="ARBA00023136"/>
    </source>
</evidence>
<keyword evidence="4" id="KW-1003">Cell membrane</keyword>
<dbReference type="EMBL" id="CP004121">
    <property type="protein sequence ID" value="AGF59303.1"/>
    <property type="molecule type" value="Genomic_DNA"/>
</dbReference>
<evidence type="ECO:0000256" key="11">
    <source>
        <dbReference type="SAM" id="Phobius"/>
    </source>
</evidence>
<dbReference type="PANTHER" id="PTHR47371">
    <property type="entry name" value="LIPOTEICHOIC ACID SYNTHASE"/>
    <property type="match status" value="1"/>
</dbReference>
<evidence type="ECO:0000313" key="14">
    <source>
        <dbReference type="Proteomes" id="UP000011728"/>
    </source>
</evidence>
<evidence type="ECO:0000256" key="5">
    <source>
        <dbReference type="ARBA" id="ARBA00022692"/>
    </source>
</evidence>
<feature type="domain" description="Sulfatase N-terminal" evidence="12">
    <location>
        <begin position="275"/>
        <end position="561"/>
    </location>
</feature>
<feature type="transmembrane region" description="Helical" evidence="11">
    <location>
        <begin position="147"/>
        <end position="166"/>
    </location>
</feature>
<dbReference type="KEGG" id="csr:Cspa_c55610"/>
<feature type="binding site" evidence="9">
    <location>
        <position position="440"/>
    </location>
    <ligand>
        <name>substrate</name>
    </ligand>
</feature>
<dbReference type="CDD" id="cd16015">
    <property type="entry name" value="LTA_synthase"/>
    <property type="match status" value="1"/>
</dbReference>
<dbReference type="eggNOG" id="COG1368">
    <property type="taxonomic scope" value="Bacteria"/>
</dbReference>
<dbReference type="InterPro" id="IPR000917">
    <property type="entry name" value="Sulfatase_N"/>
</dbReference>
<proteinExistence type="inferred from homology"/>
<evidence type="ECO:0000256" key="2">
    <source>
        <dbReference type="ARBA" id="ARBA00004936"/>
    </source>
</evidence>
<dbReference type="Pfam" id="PF00884">
    <property type="entry name" value="Sulfatase"/>
    <property type="match status" value="1"/>
</dbReference>
<organism evidence="13 14">
    <name type="scientific">Clostridium saccharoperbutylacetonicum N1-4(HMT)</name>
    <dbReference type="NCBI Taxonomy" id="931276"/>
    <lineage>
        <taxon>Bacteria</taxon>
        <taxon>Bacillati</taxon>
        <taxon>Bacillota</taxon>
        <taxon>Clostridia</taxon>
        <taxon>Eubacteriales</taxon>
        <taxon>Clostridiaceae</taxon>
        <taxon>Clostridium</taxon>
    </lineage>
</organism>
<dbReference type="SUPFAM" id="SSF53649">
    <property type="entry name" value="Alkaline phosphatase-like"/>
    <property type="match status" value="1"/>
</dbReference>
<dbReference type="InterPro" id="IPR012160">
    <property type="entry name" value="LtaS-like"/>
</dbReference>
<dbReference type="GO" id="GO:0046872">
    <property type="term" value="F:metal ion binding"/>
    <property type="evidence" value="ECO:0007669"/>
    <property type="project" value="UniProtKB-KW"/>
</dbReference>
<keyword evidence="14" id="KW-1185">Reference proteome</keyword>
<dbReference type="PATRIC" id="fig|931276.5.peg.5616"/>
<comment type="pathway">
    <text evidence="2">Cell wall biogenesis; lipoteichoic acid biosynthesis.</text>
</comment>
<sequence length="628" mass="72921">MKLTSLAFKLRNYAISLIKKFILITKEIFSTSIKKLRFVTVLDMLIKTILFLTVLHDTAISRNNALYTSIKFSLVYLGFILFIYSFGYLISKYKQTLFYLILNFLYSILLIGDLWYFRVNRDFLGVKNILFPGTFNPTGLPLYNLKFIDIFFIIDLIIIISWIIIFKVKNPYKKNIHNFITTIKSSLIIIIISILYFDVFTLSDFGNSILYKQWSTLMSVQAPGPLGYHTLEAFKSASKAFYNSSTNDKKEITDWFKYNDENLKPNEYFGIFKNRNVIFLQIESMENFVINHKINGKEITPFLNKLTKQSLYFNNFYEQNNGANSIDCDFMINTSVYPLGDRITATNYGENIYQNSLPRLLNNLGYTTISTHAEEHGEFNWTELHKNGFGAQNLWSIKDYNYDEIVGYGLSDKSFFTQLSEKLKNVNQPFFLQMPTLSSHGPFNIDNKYRQLNLPKEIDESYLGGYFESLHYTDSQIELFFNKLKQYNLLDNSVIVIYGDHAGVHKYYNDSIQKLDFDNNWWKEYDHKLPLIIYSSNAPAQNITASGGQVDMLPTISYLLGLDKSLYKDTSMGRVLVNTNRDATIIKGNNIKGTIKDSEEEKHLLDAYSIGEKIIKDNYLSIDTKKEH</sequence>
<reference evidence="13 14" key="1">
    <citation type="submission" date="2013-02" db="EMBL/GenBank/DDBJ databases">
        <title>Genome sequence of Clostridium saccharoperbutylacetonicum N1-4(HMT).</title>
        <authorList>
            <person name="Poehlein A."/>
            <person name="Daniel R."/>
        </authorList>
    </citation>
    <scope>NUCLEOTIDE SEQUENCE [LARGE SCALE GENOMIC DNA]</scope>
    <source>
        <strain evidence="14">N1-4(HMT)</strain>
    </source>
</reference>
<feature type="transmembrane region" description="Helical" evidence="11">
    <location>
        <begin position="67"/>
        <end position="90"/>
    </location>
</feature>
<evidence type="ECO:0000259" key="12">
    <source>
        <dbReference type="Pfam" id="PF00884"/>
    </source>
</evidence>
<keyword evidence="7 11" id="KW-0472">Membrane</keyword>
<gene>
    <name evidence="13" type="ORF">Cspa_c55610</name>
</gene>
<evidence type="ECO:0000256" key="9">
    <source>
        <dbReference type="PIRSR" id="PIRSR005091-2"/>
    </source>
</evidence>
<evidence type="ECO:0000256" key="1">
    <source>
        <dbReference type="ARBA" id="ARBA00004651"/>
    </source>
</evidence>
<evidence type="ECO:0000256" key="6">
    <source>
        <dbReference type="ARBA" id="ARBA00022989"/>
    </source>
</evidence>
<dbReference type="InterPro" id="IPR017850">
    <property type="entry name" value="Alkaline_phosphatase_core_sf"/>
</dbReference>
<dbReference type="PANTHER" id="PTHR47371:SF3">
    <property type="entry name" value="PHOSPHOGLYCEROL TRANSFERASE I"/>
    <property type="match status" value="1"/>
</dbReference>
<evidence type="ECO:0000256" key="10">
    <source>
        <dbReference type="PIRSR" id="PIRSR005091-3"/>
    </source>
</evidence>
<keyword evidence="9" id="KW-0464">Manganese</keyword>
<keyword evidence="9" id="KW-0479">Metal-binding</keyword>
<dbReference type="Gene3D" id="3.30.1120.170">
    <property type="match status" value="1"/>
</dbReference>
<dbReference type="PIRSF" id="PIRSF005091">
    <property type="entry name" value="Mmb_sulf_HI1246"/>
    <property type="match status" value="1"/>
</dbReference>
<accession>M1MT63</accession>
<feature type="transmembrane region" description="Helical" evidence="11">
    <location>
        <begin position="178"/>
        <end position="197"/>
    </location>
</feature>
<evidence type="ECO:0000256" key="4">
    <source>
        <dbReference type="ARBA" id="ARBA00022475"/>
    </source>
</evidence>
<feature type="binding site" evidence="10">
    <location>
        <position position="501"/>
    </location>
    <ligand>
        <name>Mn(2+)</name>
        <dbReference type="ChEBI" id="CHEBI:29035"/>
    </ligand>
</feature>
<comment type="subcellular location">
    <subcellularLocation>
        <location evidence="1">Cell membrane</location>
        <topology evidence="1">Multi-pass membrane protein</topology>
    </subcellularLocation>
</comment>
<dbReference type="OrthoDB" id="5901192at2"/>
<feature type="binding site" evidence="10">
    <location>
        <position position="283"/>
    </location>
    <ligand>
        <name>Mn(2+)</name>
        <dbReference type="ChEBI" id="CHEBI:29035"/>
    </ligand>
</feature>
<feature type="active site" evidence="8">
    <location>
        <position position="325"/>
    </location>
</feature>